<protein>
    <submittedName>
        <fullName evidence="1">Uncharacterized protein</fullName>
    </submittedName>
</protein>
<comment type="caution">
    <text evidence="1">The sequence shown here is derived from an EMBL/GenBank/DDBJ whole genome shotgun (WGS) entry which is preliminary data.</text>
</comment>
<name>A0A8X6M3A6_TRICU</name>
<dbReference type="EMBL" id="BMAO01029152">
    <property type="protein sequence ID" value="GFR29739.1"/>
    <property type="molecule type" value="Genomic_DNA"/>
</dbReference>
<dbReference type="Proteomes" id="UP000887116">
    <property type="component" value="Unassembled WGS sequence"/>
</dbReference>
<organism evidence="1 2">
    <name type="scientific">Trichonephila clavata</name>
    <name type="common">Joro spider</name>
    <name type="synonym">Nephila clavata</name>
    <dbReference type="NCBI Taxonomy" id="2740835"/>
    <lineage>
        <taxon>Eukaryota</taxon>
        <taxon>Metazoa</taxon>
        <taxon>Ecdysozoa</taxon>
        <taxon>Arthropoda</taxon>
        <taxon>Chelicerata</taxon>
        <taxon>Arachnida</taxon>
        <taxon>Araneae</taxon>
        <taxon>Araneomorphae</taxon>
        <taxon>Entelegynae</taxon>
        <taxon>Araneoidea</taxon>
        <taxon>Nephilidae</taxon>
        <taxon>Trichonephila</taxon>
    </lineage>
</organism>
<dbReference type="AlphaFoldDB" id="A0A8X6M3A6"/>
<evidence type="ECO:0000313" key="1">
    <source>
        <dbReference type="EMBL" id="GFR29739.1"/>
    </source>
</evidence>
<reference evidence="1" key="1">
    <citation type="submission" date="2020-07" db="EMBL/GenBank/DDBJ databases">
        <title>Multicomponent nature underlies the extraordinary mechanical properties of spider dragline silk.</title>
        <authorList>
            <person name="Kono N."/>
            <person name="Nakamura H."/>
            <person name="Mori M."/>
            <person name="Yoshida Y."/>
            <person name="Ohtoshi R."/>
            <person name="Malay A.D."/>
            <person name="Moran D.A.P."/>
            <person name="Tomita M."/>
            <person name="Numata K."/>
            <person name="Arakawa K."/>
        </authorList>
    </citation>
    <scope>NUCLEOTIDE SEQUENCE</scope>
</reference>
<feature type="non-terminal residue" evidence="1">
    <location>
        <position position="1"/>
    </location>
</feature>
<sequence>MVKKLLFWSSVRPRREGSRK</sequence>
<evidence type="ECO:0000313" key="2">
    <source>
        <dbReference type="Proteomes" id="UP000887116"/>
    </source>
</evidence>
<gene>
    <name evidence="1" type="ORF">TNCT_660241</name>
</gene>
<keyword evidence="2" id="KW-1185">Reference proteome</keyword>
<accession>A0A8X6M3A6</accession>
<proteinExistence type="predicted"/>